<sequence length="277" mass="29994">MDLRPIGIFDSGLGGLTAVREIMRVLPGENLVYFGDTGRVPYGTRSRETIIKYTRCDLNFLMTYNIKAAVVACGTASSIALPVVRGEFPVPMVGVIDCAARAARDATRNGRIGVIGTPATIKSDAYRRALHALDPALQVVSNPCALLVPLVEDGRFARGDTVAQLLVREYLAPLLERGIDTLILGCTHYPLLTDVFRDVCGPDVALISPGATAAADTKALLLEQGLLNTSGRRRQSSYFVSDNTVGFARSAEMFLGCPLEGELTRIEIEKYENRETE</sequence>
<keyword evidence="4 7" id="KW-0573">Peptidoglycan synthesis</keyword>
<keyword evidence="9" id="KW-1185">Reference proteome</keyword>
<evidence type="ECO:0000313" key="9">
    <source>
        <dbReference type="Proteomes" id="UP000620366"/>
    </source>
</evidence>
<evidence type="ECO:0000256" key="6">
    <source>
        <dbReference type="ARBA" id="ARBA00023316"/>
    </source>
</evidence>
<dbReference type="GO" id="GO:0071555">
    <property type="term" value="P:cell wall organization"/>
    <property type="evidence" value="ECO:0007669"/>
    <property type="project" value="UniProtKB-KW"/>
</dbReference>
<comment type="caution">
    <text evidence="7">Lacks conserved residue(s) required for the propagation of feature annotation.</text>
</comment>
<evidence type="ECO:0000256" key="1">
    <source>
        <dbReference type="ARBA" id="ARBA00001602"/>
    </source>
</evidence>
<organism evidence="8 9">
    <name type="scientific">Feifania hominis</name>
    <dbReference type="NCBI Taxonomy" id="2763660"/>
    <lineage>
        <taxon>Bacteria</taxon>
        <taxon>Bacillati</taxon>
        <taxon>Bacillota</taxon>
        <taxon>Clostridia</taxon>
        <taxon>Eubacteriales</taxon>
        <taxon>Feifaniaceae</taxon>
        <taxon>Feifania</taxon>
    </lineage>
</organism>
<evidence type="ECO:0000256" key="4">
    <source>
        <dbReference type="ARBA" id="ARBA00022984"/>
    </source>
</evidence>
<reference evidence="8" key="1">
    <citation type="submission" date="2020-08" db="EMBL/GenBank/DDBJ databases">
        <title>Genome public.</title>
        <authorList>
            <person name="Liu C."/>
            <person name="Sun Q."/>
        </authorList>
    </citation>
    <scope>NUCLEOTIDE SEQUENCE</scope>
    <source>
        <strain evidence="8">BX7</strain>
    </source>
</reference>
<dbReference type="AlphaFoldDB" id="A0A926DGK5"/>
<evidence type="ECO:0000256" key="3">
    <source>
        <dbReference type="ARBA" id="ARBA00022960"/>
    </source>
</evidence>
<protein>
    <recommendedName>
        <fullName evidence="2 7">Glutamate racemase</fullName>
        <ecNumber evidence="2 7">5.1.1.3</ecNumber>
    </recommendedName>
</protein>
<name>A0A926DGK5_9FIRM</name>
<proteinExistence type="inferred from homology"/>
<dbReference type="Pfam" id="PF01177">
    <property type="entry name" value="Asp_Glu_race"/>
    <property type="match status" value="1"/>
</dbReference>
<comment type="catalytic activity">
    <reaction evidence="1 7">
        <text>L-glutamate = D-glutamate</text>
        <dbReference type="Rhea" id="RHEA:12813"/>
        <dbReference type="ChEBI" id="CHEBI:29985"/>
        <dbReference type="ChEBI" id="CHEBI:29986"/>
        <dbReference type="EC" id="5.1.1.3"/>
    </reaction>
</comment>
<dbReference type="PANTHER" id="PTHR21198:SF2">
    <property type="entry name" value="GLUTAMATE RACEMASE"/>
    <property type="match status" value="1"/>
</dbReference>
<accession>A0A926DGK5</accession>
<feature type="active site" description="Proton donor/acceptor" evidence="7">
    <location>
        <position position="73"/>
    </location>
</feature>
<keyword evidence="6 7" id="KW-0961">Cell wall biogenesis/degradation</keyword>
<dbReference type="GO" id="GO:0008360">
    <property type="term" value="P:regulation of cell shape"/>
    <property type="evidence" value="ECO:0007669"/>
    <property type="project" value="UniProtKB-KW"/>
</dbReference>
<evidence type="ECO:0000313" key="8">
    <source>
        <dbReference type="EMBL" id="MBC8536670.1"/>
    </source>
</evidence>
<dbReference type="FunFam" id="3.40.50.1860:FF:000001">
    <property type="entry name" value="Glutamate racemase"/>
    <property type="match status" value="1"/>
</dbReference>
<dbReference type="Gene3D" id="3.40.50.1860">
    <property type="match status" value="2"/>
</dbReference>
<dbReference type="InterPro" id="IPR004391">
    <property type="entry name" value="Glu_race"/>
</dbReference>
<gene>
    <name evidence="7" type="primary">murI</name>
    <name evidence="8" type="ORF">H8695_08235</name>
</gene>
<comment type="caution">
    <text evidence="8">The sequence shown here is derived from an EMBL/GenBank/DDBJ whole genome shotgun (WGS) entry which is preliminary data.</text>
</comment>
<dbReference type="Proteomes" id="UP000620366">
    <property type="component" value="Unassembled WGS sequence"/>
</dbReference>
<dbReference type="GO" id="GO:0008881">
    <property type="term" value="F:glutamate racemase activity"/>
    <property type="evidence" value="ECO:0007669"/>
    <property type="project" value="UniProtKB-UniRule"/>
</dbReference>
<comment type="pathway">
    <text evidence="7">Cell wall biogenesis; peptidoglycan biosynthesis.</text>
</comment>
<dbReference type="EC" id="5.1.1.3" evidence="2 7"/>
<dbReference type="HAMAP" id="MF_00258">
    <property type="entry name" value="Glu_racemase"/>
    <property type="match status" value="1"/>
</dbReference>
<feature type="binding site" evidence="7">
    <location>
        <begin position="10"/>
        <end position="11"/>
    </location>
    <ligand>
        <name>substrate</name>
    </ligand>
</feature>
<dbReference type="InterPro" id="IPR015942">
    <property type="entry name" value="Asp/Glu/hydantoin_racemase"/>
</dbReference>
<dbReference type="InterPro" id="IPR033134">
    <property type="entry name" value="Asp/Glu_racemase_AS_2"/>
</dbReference>
<dbReference type="SUPFAM" id="SSF53681">
    <property type="entry name" value="Aspartate/glutamate racemase"/>
    <property type="match status" value="2"/>
</dbReference>
<keyword evidence="3 7" id="KW-0133">Cell shape</keyword>
<dbReference type="InterPro" id="IPR001920">
    <property type="entry name" value="Asp/Glu_race"/>
</dbReference>
<feature type="binding site" evidence="7">
    <location>
        <begin position="42"/>
        <end position="43"/>
    </location>
    <ligand>
        <name>substrate</name>
    </ligand>
</feature>
<dbReference type="PROSITE" id="PS00924">
    <property type="entry name" value="ASP_GLU_RACEMASE_2"/>
    <property type="match status" value="1"/>
</dbReference>
<comment type="function">
    <text evidence="7">Provides the (R)-glutamate required for cell wall biosynthesis.</text>
</comment>
<keyword evidence="5 7" id="KW-0413">Isomerase</keyword>
<dbReference type="RefSeq" id="WP_249300507.1">
    <property type="nucleotide sequence ID" value="NZ_JACRSP010000003.1"/>
</dbReference>
<feature type="active site" description="Proton donor/acceptor" evidence="7">
    <location>
        <position position="186"/>
    </location>
</feature>
<evidence type="ECO:0000256" key="2">
    <source>
        <dbReference type="ARBA" id="ARBA00013090"/>
    </source>
</evidence>
<dbReference type="NCBIfam" id="TIGR00067">
    <property type="entry name" value="glut_race"/>
    <property type="match status" value="1"/>
</dbReference>
<comment type="similarity">
    <text evidence="7">Belongs to the aspartate/glutamate racemases family.</text>
</comment>
<dbReference type="GO" id="GO:0009252">
    <property type="term" value="P:peptidoglycan biosynthetic process"/>
    <property type="evidence" value="ECO:0007669"/>
    <property type="project" value="UniProtKB-UniRule"/>
</dbReference>
<dbReference type="PANTHER" id="PTHR21198">
    <property type="entry name" value="GLUTAMATE RACEMASE"/>
    <property type="match status" value="1"/>
</dbReference>
<feature type="binding site" evidence="7">
    <location>
        <begin position="187"/>
        <end position="188"/>
    </location>
    <ligand>
        <name>substrate</name>
    </ligand>
</feature>
<dbReference type="EMBL" id="JACRSP010000003">
    <property type="protein sequence ID" value="MBC8536670.1"/>
    <property type="molecule type" value="Genomic_DNA"/>
</dbReference>
<evidence type="ECO:0000256" key="7">
    <source>
        <dbReference type="HAMAP-Rule" id="MF_00258"/>
    </source>
</evidence>
<evidence type="ECO:0000256" key="5">
    <source>
        <dbReference type="ARBA" id="ARBA00023235"/>
    </source>
</evidence>